<feature type="region of interest" description="Disordered" evidence="1">
    <location>
        <begin position="684"/>
        <end position="720"/>
    </location>
</feature>
<evidence type="ECO:0000313" key="2">
    <source>
        <dbReference type="EMBL" id="KAK4520531.1"/>
    </source>
</evidence>
<dbReference type="PANTHER" id="PTHR47369:SF1">
    <property type="entry name" value="BTB_POZ DOMAIN-CONTAINING PROTEIN"/>
    <property type="match status" value="1"/>
</dbReference>
<sequence>MTTQIKTTSKLERHLLDGMFEKSMFSDLSLVFLHPSCPFSMRFNVHKSIMSQSPFLCKLLESIEESKLSHTNEQEHGMDWQSNIRHTTDKQGVTLLTIDLASALTQCGFVLAPFQHIVRRKWQKTSSTSTSSASSSSSSSSSTSASTQTKRSSQSGSLNPLLASHIRFVLKWLYCINKQELLRGMQDKDTLLILSVAVLLDVHDLTQACVNRYTSEQLSLDSIMRDLETICQLPRGHSSYLQLRDAALLLLLRFGPSNAERLAMLPVDYMADVLSADPLFVNSEYERYCLLRSVLMAFMQSVGRITWTPKGPVDQDSKRLSGFVRPLNSNSNKAFLSADTVRSRKRKRIPSEDLEDPSDLQHYQQSNRPHLNRLSFTALVPFEKLAADASSGGVIDKATVLSYLLRTTVSYSNMTFDQLTTVRQDGIVDEGIVFRALWQREALERVLFPLTFTQTQQTQESRRHPIPKTLEEDRSAALNEYFDVDQSDAQEKRRRLLLGVPRFRFKASVYISPPSEENGWICEQKEITLSSQDLHAFDNDESDGGSVWSVSDNEQLGDDEPSATGSQIINAGIEELEIGKEAGPRPLKRHATSKKVPYTLYKKIVYSEAETILGVSYRLQIEAQVMPRHRLVIKDDDMNQEETEEEFYADNDPNDNVLVCRFELQRDLKQIALPAIQIKKEKGIKPLKSSSNQRVDISPSSSTSTSSTVQPSQISNIAKTNDVREKTKIHYWIHCLNRHEGIMESDRIDPEDRVLVAVTEQCEREHGEPGEMEPGYVGQVLVEADLKKGVTVDATVALEIFGFQRV</sequence>
<feature type="compositionally biased region" description="Low complexity" evidence="1">
    <location>
        <begin position="697"/>
        <end position="715"/>
    </location>
</feature>
<comment type="caution">
    <text evidence="2">The sequence shown here is derived from an EMBL/GenBank/DDBJ whole genome shotgun (WGS) entry which is preliminary data.</text>
</comment>
<protein>
    <submittedName>
        <fullName evidence="2">Uncharacterized protein</fullName>
    </submittedName>
</protein>
<feature type="region of interest" description="Disordered" evidence="1">
    <location>
        <begin position="540"/>
        <end position="565"/>
    </location>
</feature>
<keyword evidence="3" id="KW-1185">Reference proteome</keyword>
<dbReference type="AlphaFoldDB" id="A0AAN7DNC4"/>
<feature type="compositionally biased region" description="Low complexity" evidence="1">
    <location>
        <begin position="127"/>
        <end position="155"/>
    </location>
</feature>
<dbReference type="EMBL" id="JASEJX010000010">
    <property type="protein sequence ID" value="KAK4520531.1"/>
    <property type="molecule type" value="Genomic_DNA"/>
</dbReference>
<dbReference type="RefSeq" id="XP_064687197.1">
    <property type="nucleotide sequence ID" value="XM_064827299.1"/>
</dbReference>
<name>A0AAN7DNC4_9FUNG</name>
<gene>
    <name evidence="2" type="ORF">ATC70_008044</name>
</gene>
<evidence type="ECO:0000313" key="3">
    <source>
        <dbReference type="Proteomes" id="UP001304243"/>
    </source>
</evidence>
<dbReference type="GeneID" id="89951730"/>
<organism evidence="2 3">
    <name type="scientific">Mucor velutinosus</name>
    <dbReference type="NCBI Taxonomy" id="708070"/>
    <lineage>
        <taxon>Eukaryota</taxon>
        <taxon>Fungi</taxon>
        <taxon>Fungi incertae sedis</taxon>
        <taxon>Mucoromycota</taxon>
        <taxon>Mucoromycotina</taxon>
        <taxon>Mucoromycetes</taxon>
        <taxon>Mucorales</taxon>
        <taxon>Mucorineae</taxon>
        <taxon>Mucoraceae</taxon>
        <taxon>Mucor</taxon>
    </lineage>
</organism>
<feature type="region of interest" description="Disordered" evidence="1">
    <location>
        <begin position="127"/>
        <end position="157"/>
    </location>
</feature>
<reference evidence="2 3" key="1">
    <citation type="submission" date="2022-11" db="EMBL/GenBank/DDBJ databases">
        <title>Mucor velutinosus strain NIH1002 WGS.</title>
        <authorList>
            <person name="Subramanian P."/>
            <person name="Mullikin J.C."/>
            <person name="Segre J.A."/>
            <person name="Zelazny A.M."/>
        </authorList>
    </citation>
    <scope>NUCLEOTIDE SEQUENCE [LARGE SCALE GENOMIC DNA]</scope>
    <source>
        <strain evidence="2 3">NIH1002</strain>
    </source>
</reference>
<dbReference type="Proteomes" id="UP001304243">
    <property type="component" value="Unassembled WGS sequence"/>
</dbReference>
<accession>A0AAN7DNC4</accession>
<proteinExistence type="predicted"/>
<evidence type="ECO:0000256" key="1">
    <source>
        <dbReference type="SAM" id="MobiDB-lite"/>
    </source>
</evidence>
<dbReference type="PANTHER" id="PTHR47369">
    <property type="entry name" value="BTB/POZ DOMAIN-CONTAINING PROTEIN"/>
    <property type="match status" value="1"/>
</dbReference>
<feature type="region of interest" description="Disordered" evidence="1">
    <location>
        <begin position="338"/>
        <end position="366"/>
    </location>
</feature>